<dbReference type="EMBL" id="FCNY02000004">
    <property type="protein sequence ID" value="SAL31138.1"/>
    <property type="molecule type" value="Genomic_DNA"/>
</dbReference>
<dbReference type="InterPro" id="IPR001789">
    <property type="entry name" value="Sig_transdc_resp-reg_receiver"/>
</dbReference>
<keyword evidence="6" id="KW-1185">Reference proteome</keyword>
<dbReference type="PROSITE" id="PS50110">
    <property type="entry name" value="RESPONSE_REGULATORY"/>
    <property type="match status" value="1"/>
</dbReference>
<evidence type="ECO:0000256" key="1">
    <source>
        <dbReference type="ARBA" id="ARBA00022553"/>
    </source>
</evidence>
<feature type="modified residue" description="4-aspartylphosphate" evidence="3">
    <location>
        <position position="57"/>
    </location>
</feature>
<accession>A0A158GG93</accession>
<evidence type="ECO:0000259" key="4">
    <source>
        <dbReference type="PROSITE" id="PS50110"/>
    </source>
</evidence>
<dbReference type="GO" id="GO:0003677">
    <property type="term" value="F:DNA binding"/>
    <property type="evidence" value="ECO:0007669"/>
    <property type="project" value="UniProtKB-KW"/>
</dbReference>
<sequence>MSRQQIKVAILDEHPLAVCGLRLALVEAGFDVVDAVTGASGLFDVLDEHECDVVVADYSMTRGNSMDGWCFLSSLAMKHAGLPVLVYSRFDDPFLIGSLAQRGVAGIVSKSENLSQVFDAVRALARGRRFRSPLVEAALHRFHAEPELQRFGALTARQMEIAGFMLCGMSVVETSRLLGRGKSTISKRRIMAYQQLGFSRESDLYLFASRRKLWLNGMQAALDIRRA</sequence>
<dbReference type="CDD" id="cd17535">
    <property type="entry name" value="REC_NarL-like"/>
    <property type="match status" value="1"/>
</dbReference>
<feature type="domain" description="Response regulatory" evidence="4">
    <location>
        <begin position="7"/>
        <end position="125"/>
    </location>
</feature>
<keyword evidence="1 3" id="KW-0597">Phosphoprotein</keyword>
<dbReference type="GO" id="GO:0006355">
    <property type="term" value="P:regulation of DNA-templated transcription"/>
    <property type="evidence" value="ECO:0007669"/>
    <property type="project" value="InterPro"/>
</dbReference>
<dbReference type="SMART" id="SM00421">
    <property type="entry name" value="HTH_LUXR"/>
    <property type="match status" value="1"/>
</dbReference>
<reference evidence="6" key="1">
    <citation type="submission" date="2016-01" db="EMBL/GenBank/DDBJ databases">
        <authorList>
            <person name="Peeters C."/>
        </authorList>
    </citation>
    <scope>NUCLEOTIDE SEQUENCE [LARGE SCALE GENOMIC DNA]</scope>
</reference>
<dbReference type="SUPFAM" id="SSF46894">
    <property type="entry name" value="C-terminal effector domain of the bipartite response regulators"/>
    <property type="match status" value="1"/>
</dbReference>
<proteinExistence type="predicted"/>
<dbReference type="InterPro" id="IPR011006">
    <property type="entry name" value="CheY-like_superfamily"/>
</dbReference>
<dbReference type="InterPro" id="IPR036388">
    <property type="entry name" value="WH-like_DNA-bd_sf"/>
</dbReference>
<dbReference type="GO" id="GO:0000160">
    <property type="term" value="P:phosphorelay signal transduction system"/>
    <property type="evidence" value="ECO:0007669"/>
    <property type="project" value="InterPro"/>
</dbReference>
<name>A0A158GG93_CABCO</name>
<dbReference type="Gene3D" id="3.40.50.2300">
    <property type="match status" value="1"/>
</dbReference>
<evidence type="ECO:0000256" key="3">
    <source>
        <dbReference type="PROSITE-ProRule" id="PRU00169"/>
    </source>
</evidence>
<keyword evidence="2 5" id="KW-0238">DNA-binding</keyword>
<dbReference type="InterPro" id="IPR000792">
    <property type="entry name" value="Tscrpt_reg_LuxR_C"/>
</dbReference>
<evidence type="ECO:0000313" key="5">
    <source>
        <dbReference type="EMBL" id="SAL31138.1"/>
    </source>
</evidence>
<gene>
    <name evidence="5" type="ORF">AWB70_01971</name>
</gene>
<dbReference type="Pfam" id="PF00072">
    <property type="entry name" value="Response_reg"/>
    <property type="match status" value="1"/>
</dbReference>
<evidence type="ECO:0000313" key="6">
    <source>
        <dbReference type="Proteomes" id="UP000054740"/>
    </source>
</evidence>
<dbReference type="SMART" id="SM00448">
    <property type="entry name" value="REC"/>
    <property type="match status" value="1"/>
</dbReference>
<dbReference type="Proteomes" id="UP000054740">
    <property type="component" value="Unassembled WGS sequence"/>
</dbReference>
<dbReference type="PANTHER" id="PTHR43214:SF17">
    <property type="entry name" value="TRANSCRIPTIONAL REGULATORY PROTEIN RCSB"/>
    <property type="match status" value="1"/>
</dbReference>
<dbReference type="AlphaFoldDB" id="A0A158GG93"/>
<organism evidence="5 6">
    <name type="scientific">Caballeronia cordobensis</name>
    <name type="common">Burkholderia cordobensis</name>
    <dbReference type="NCBI Taxonomy" id="1353886"/>
    <lineage>
        <taxon>Bacteria</taxon>
        <taxon>Pseudomonadati</taxon>
        <taxon>Pseudomonadota</taxon>
        <taxon>Betaproteobacteria</taxon>
        <taxon>Burkholderiales</taxon>
        <taxon>Burkholderiaceae</taxon>
        <taxon>Caballeronia</taxon>
    </lineage>
</organism>
<dbReference type="InterPro" id="IPR058245">
    <property type="entry name" value="NreC/VraR/RcsB-like_REC"/>
</dbReference>
<dbReference type="Gene3D" id="1.10.10.10">
    <property type="entry name" value="Winged helix-like DNA-binding domain superfamily/Winged helix DNA-binding domain"/>
    <property type="match status" value="1"/>
</dbReference>
<dbReference type="PANTHER" id="PTHR43214">
    <property type="entry name" value="TWO-COMPONENT RESPONSE REGULATOR"/>
    <property type="match status" value="1"/>
</dbReference>
<dbReference type="SUPFAM" id="SSF52172">
    <property type="entry name" value="CheY-like"/>
    <property type="match status" value="1"/>
</dbReference>
<evidence type="ECO:0000256" key="2">
    <source>
        <dbReference type="ARBA" id="ARBA00023125"/>
    </source>
</evidence>
<protein>
    <submittedName>
        <fullName evidence="5">DNA-binding response regulator</fullName>
    </submittedName>
</protein>
<dbReference type="InterPro" id="IPR039420">
    <property type="entry name" value="WalR-like"/>
</dbReference>
<dbReference type="InterPro" id="IPR016032">
    <property type="entry name" value="Sig_transdc_resp-reg_C-effctor"/>
</dbReference>